<dbReference type="InterPro" id="IPR003593">
    <property type="entry name" value="AAA+_ATPase"/>
</dbReference>
<dbReference type="AlphaFoldDB" id="A0A2P2BMP5"/>
<dbReference type="GO" id="GO:0005524">
    <property type="term" value="F:ATP binding"/>
    <property type="evidence" value="ECO:0007669"/>
    <property type="project" value="UniProtKB-KW"/>
</dbReference>
<comment type="similarity">
    <text evidence="1">Belongs to the GSP E family.</text>
</comment>
<dbReference type="Pfam" id="PF00437">
    <property type="entry name" value="T2SSE"/>
    <property type="match status" value="1"/>
</dbReference>
<evidence type="ECO:0000256" key="1">
    <source>
        <dbReference type="ARBA" id="ARBA00006611"/>
    </source>
</evidence>
<evidence type="ECO:0000256" key="3">
    <source>
        <dbReference type="ARBA" id="ARBA00022840"/>
    </source>
</evidence>
<evidence type="ECO:0000259" key="4">
    <source>
        <dbReference type="PROSITE" id="PS00662"/>
    </source>
</evidence>
<proteinExistence type="inferred from homology"/>
<dbReference type="GO" id="GO:0016887">
    <property type="term" value="F:ATP hydrolysis activity"/>
    <property type="evidence" value="ECO:0007669"/>
    <property type="project" value="TreeGrafter"/>
</dbReference>
<accession>A0A2P2BMP5</accession>
<keyword evidence="3" id="KW-0067">ATP-binding</keyword>
<dbReference type="SMART" id="SM00382">
    <property type="entry name" value="AAA"/>
    <property type="match status" value="1"/>
</dbReference>
<dbReference type="RefSeq" id="WP_092922383.1">
    <property type="nucleotide sequence ID" value="NZ_FJTZ01000011.1"/>
</dbReference>
<dbReference type="GO" id="GO:0005886">
    <property type="term" value="C:plasma membrane"/>
    <property type="evidence" value="ECO:0007669"/>
    <property type="project" value="TreeGrafter"/>
</dbReference>
<keyword evidence="6" id="KW-1185">Reference proteome</keyword>
<dbReference type="InterPro" id="IPR027417">
    <property type="entry name" value="P-loop_NTPase"/>
</dbReference>
<organism evidence="5 6">
    <name type="scientific">Romboutsia hominis</name>
    <dbReference type="NCBI Taxonomy" id="1507512"/>
    <lineage>
        <taxon>Bacteria</taxon>
        <taxon>Bacillati</taxon>
        <taxon>Bacillota</taxon>
        <taxon>Clostridia</taxon>
        <taxon>Peptostreptococcales</taxon>
        <taxon>Peptostreptococcaceae</taxon>
        <taxon>Romboutsia</taxon>
    </lineage>
</organism>
<dbReference type="KEGG" id="rhom:FRIFI_0119"/>
<dbReference type="CDD" id="cd01129">
    <property type="entry name" value="PulE-GspE-like"/>
    <property type="match status" value="1"/>
</dbReference>
<evidence type="ECO:0000256" key="2">
    <source>
        <dbReference type="ARBA" id="ARBA00022741"/>
    </source>
</evidence>
<reference evidence="5 6" key="1">
    <citation type="submission" date="2014-09" db="EMBL/GenBank/DDBJ databases">
        <authorList>
            <person name="Hornung B.V."/>
        </authorList>
    </citation>
    <scope>NUCLEOTIDE SEQUENCE [LARGE SCALE GENOMIC DNA]</scope>
    <source>
        <strain evidence="5 6">FRIFI</strain>
    </source>
</reference>
<evidence type="ECO:0000313" key="6">
    <source>
        <dbReference type="Proteomes" id="UP000245695"/>
    </source>
</evidence>
<dbReference type="Gene3D" id="3.40.50.300">
    <property type="entry name" value="P-loop containing nucleotide triphosphate hydrolases"/>
    <property type="match status" value="1"/>
</dbReference>
<protein>
    <submittedName>
        <fullName evidence="5">Type II secretion system protein E</fullName>
    </submittedName>
</protein>
<dbReference type="Proteomes" id="UP000245695">
    <property type="component" value="Chromosome 1"/>
</dbReference>
<dbReference type="SUPFAM" id="SSF52540">
    <property type="entry name" value="P-loop containing nucleoside triphosphate hydrolases"/>
    <property type="match status" value="1"/>
</dbReference>
<dbReference type="InterPro" id="IPR001482">
    <property type="entry name" value="T2SS/T4SS_dom"/>
</dbReference>
<dbReference type="Gene3D" id="3.30.450.90">
    <property type="match status" value="1"/>
</dbReference>
<gene>
    <name evidence="5" type="ORF">FRIFI_0119</name>
</gene>
<evidence type="ECO:0000313" key="5">
    <source>
        <dbReference type="EMBL" id="CEI71673.1"/>
    </source>
</evidence>
<dbReference type="PROSITE" id="PS00662">
    <property type="entry name" value="T2SP_E"/>
    <property type="match status" value="1"/>
</dbReference>
<dbReference type="EMBL" id="LN650648">
    <property type="protein sequence ID" value="CEI71673.1"/>
    <property type="molecule type" value="Genomic_DNA"/>
</dbReference>
<dbReference type="PANTHER" id="PTHR30258">
    <property type="entry name" value="TYPE II SECRETION SYSTEM PROTEIN GSPE-RELATED"/>
    <property type="match status" value="1"/>
</dbReference>
<keyword evidence="2" id="KW-0547">Nucleotide-binding</keyword>
<dbReference type="PANTHER" id="PTHR30258:SF2">
    <property type="entry name" value="COMG OPERON PROTEIN 1"/>
    <property type="match status" value="1"/>
</dbReference>
<sequence length="407" mass="46230">MKHKHIQNDVKEEVLKRPEEELYIGNNINLNETYARDIFKSILDKAIIKNASDIHIEPFKEHIIVRLRIDGFLVEDIKIEYEVYQQLLVVIKLDTFMNITEKRLPQDGRLAIEVKGQVIDIRASTLPTVYGEKIVLRILNRKSFLKRKEELGFSNKAIDKIESIINKKSGILLVTGSTGSGKTTTVYSIINDLKCTSKNIVTIEDPVEYKIEGVNQIQVNNKVGLSFENGLRSILRQDPDIIIVGEIRDIETAKIAIKAATTGHLVISTIHTKDAVSAISRLLDMEIPQYLISASLIGIISQKLIRKVCTTCIMQKEVNELNQTNEKHTNRECEECNGLGYKGRTAIYEILEIDNDIRKDIQNMQDYNTIKDTAIKNGMITFEESAKDLIDNNITTEEEYISLEIGI</sequence>
<name>A0A2P2BMP5_9FIRM</name>
<feature type="domain" description="Bacterial type II secretion system protein E" evidence="4">
    <location>
        <begin position="235"/>
        <end position="249"/>
    </location>
</feature>